<reference evidence="1 2" key="1">
    <citation type="submission" date="2016-10" db="EMBL/GenBank/DDBJ databases">
        <authorList>
            <person name="de Groot N.N."/>
        </authorList>
    </citation>
    <scope>NUCLEOTIDE SEQUENCE [LARGE SCALE GENOMIC DNA]</scope>
    <source>
        <strain evidence="1 2">CGMCC 4.2022</strain>
    </source>
</reference>
<name>A0A1G9Z6X4_9ACTN</name>
<keyword evidence="2" id="KW-1185">Reference proteome</keyword>
<proteinExistence type="predicted"/>
<evidence type="ECO:0000313" key="1">
    <source>
        <dbReference type="EMBL" id="SDN16835.1"/>
    </source>
</evidence>
<dbReference type="Proteomes" id="UP000199341">
    <property type="component" value="Unassembled WGS sequence"/>
</dbReference>
<evidence type="ECO:0000313" key="2">
    <source>
        <dbReference type="Proteomes" id="UP000199341"/>
    </source>
</evidence>
<protein>
    <submittedName>
        <fullName evidence="1">Uncharacterized protein</fullName>
    </submittedName>
</protein>
<organism evidence="1 2">
    <name type="scientific">Actinacidiphila guanduensis</name>
    <dbReference type="NCBI Taxonomy" id="310781"/>
    <lineage>
        <taxon>Bacteria</taxon>
        <taxon>Bacillati</taxon>
        <taxon>Actinomycetota</taxon>
        <taxon>Actinomycetes</taxon>
        <taxon>Kitasatosporales</taxon>
        <taxon>Streptomycetaceae</taxon>
        <taxon>Actinacidiphila</taxon>
    </lineage>
</organism>
<dbReference type="RefSeq" id="WP_093783326.1">
    <property type="nucleotide sequence ID" value="NZ_FNIE01000003.1"/>
</dbReference>
<dbReference type="OrthoDB" id="3689934at2"/>
<dbReference type="AlphaFoldDB" id="A0A1G9Z6X4"/>
<sequence length="236" mass="25355">MPDLVPYITLRDGEQDTSDAALTVQLVGGAPALGIPPRHKLTYLDEAAEDRDPHGILLSRHTQNPLDAGGQPTGKPFWKAVNAARQRECMAALLCHVCKGEASKTDSGLLFLDIADDEARTKPRWPQGWSTTQPPLCLPHAKAAADQCPHGKRNNGFTALRVGRPLLAGILGTLYRPSSIHPGGITPVKTNGVEEMVSLPFNHPHIPMLLGVQYQVALHNVTEVDLNEELAAAGLA</sequence>
<gene>
    <name evidence="1" type="ORF">SAMN05216259_10328</name>
</gene>
<dbReference type="STRING" id="310781.SAMN05216259_10328"/>
<accession>A0A1G9Z6X4</accession>
<dbReference type="EMBL" id="FNIE01000003">
    <property type="protein sequence ID" value="SDN16835.1"/>
    <property type="molecule type" value="Genomic_DNA"/>
</dbReference>